<gene>
    <name evidence="5" type="primary">VvCHDh000512_10</name>
    <name evidence="5" type="ORF">CK203_090956</name>
</gene>
<dbReference type="GO" id="GO:0008171">
    <property type="term" value="F:O-methyltransferase activity"/>
    <property type="evidence" value="ECO:0007669"/>
    <property type="project" value="InterPro"/>
</dbReference>
<dbReference type="InterPro" id="IPR002935">
    <property type="entry name" value="SAM_O-MeTrfase"/>
</dbReference>
<evidence type="ECO:0000256" key="3">
    <source>
        <dbReference type="ARBA" id="ARBA00022691"/>
    </source>
</evidence>
<dbReference type="SUPFAM" id="SSF53335">
    <property type="entry name" value="S-adenosyl-L-methionine-dependent methyltransferases"/>
    <property type="match status" value="1"/>
</dbReference>
<sequence length="304" mass="34305">MHVGCCKEEERKDKIATCLSSGEEFTEMGLIQKGVLHLGFQAILQRIQTRTAGLVVCWTAMEIAIKPNPVLLQSKEPYQTVDMLCLDVLSDTTCVIERRMEHKNIEDPFGKRGLLMNHELYQVLSFTIFIINFLDSVCNSVSMLQYILDTSVYPREPEPLKELRHAMKDHPMSFLATSPDSGQFMALILRLMNGKKTIEIGVFTGYSLLLTTLSIPDDGKITAIDMDRKAYEAAQFVEGWRVIMYDNTLWGGTVALPDPSLAPQGRKSCWKDCIEFNKILATDTRIKISQAPLGDGVTICRRLY</sequence>
<comment type="caution">
    <text evidence="5">The sequence shown here is derived from an EMBL/GenBank/DDBJ whole genome shotgun (WGS) entry which is preliminary data.</text>
</comment>
<dbReference type="Pfam" id="PF01596">
    <property type="entry name" value="Methyltransf_3"/>
    <property type="match status" value="2"/>
</dbReference>
<keyword evidence="3" id="KW-0949">S-adenosyl-L-methionine</keyword>
<evidence type="ECO:0000256" key="1">
    <source>
        <dbReference type="ARBA" id="ARBA00022603"/>
    </source>
</evidence>
<keyword evidence="2 5" id="KW-0808">Transferase</keyword>
<dbReference type="Proteomes" id="UP000288805">
    <property type="component" value="Unassembled WGS sequence"/>
</dbReference>
<dbReference type="EMBL" id="QGNW01001509">
    <property type="protein sequence ID" value="RVW38220.1"/>
    <property type="molecule type" value="Genomic_DNA"/>
</dbReference>
<name>A0A438DS01_VITVI</name>
<comment type="similarity">
    <text evidence="4">Belongs to the class I-like SAM-binding methyltransferase superfamily. Cation-dependent O-methyltransferase family.</text>
</comment>
<dbReference type="InterPro" id="IPR050362">
    <property type="entry name" value="Cation-dep_OMT"/>
</dbReference>
<evidence type="ECO:0000313" key="6">
    <source>
        <dbReference type="Proteomes" id="UP000288805"/>
    </source>
</evidence>
<dbReference type="InterPro" id="IPR029063">
    <property type="entry name" value="SAM-dependent_MTases_sf"/>
</dbReference>
<dbReference type="PANTHER" id="PTHR10509:SF82">
    <property type="entry name" value="CAFFEOYL-COA O-METHYLTRANSFERASE-LIKE"/>
    <property type="match status" value="1"/>
</dbReference>
<proteinExistence type="inferred from homology"/>
<keyword evidence="1 5" id="KW-0489">Methyltransferase</keyword>
<reference evidence="5 6" key="1">
    <citation type="journal article" date="2018" name="PLoS Genet.">
        <title>Population sequencing reveals clonal diversity and ancestral inbreeding in the grapevine cultivar Chardonnay.</title>
        <authorList>
            <person name="Roach M.J."/>
            <person name="Johnson D.L."/>
            <person name="Bohlmann J."/>
            <person name="van Vuuren H.J."/>
            <person name="Jones S.J."/>
            <person name="Pretorius I.S."/>
            <person name="Schmidt S.A."/>
            <person name="Borneman A.R."/>
        </authorList>
    </citation>
    <scope>NUCLEOTIDE SEQUENCE [LARGE SCALE GENOMIC DNA]</scope>
    <source>
        <strain evidence="6">cv. Chardonnay</strain>
        <tissue evidence="5">Leaf</tissue>
    </source>
</reference>
<dbReference type="PROSITE" id="PS51682">
    <property type="entry name" value="SAM_OMT_I"/>
    <property type="match status" value="1"/>
</dbReference>
<evidence type="ECO:0000313" key="5">
    <source>
        <dbReference type="EMBL" id="RVW38220.1"/>
    </source>
</evidence>
<organism evidence="5 6">
    <name type="scientific">Vitis vinifera</name>
    <name type="common">Grape</name>
    <dbReference type="NCBI Taxonomy" id="29760"/>
    <lineage>
        <taxon>Eukaryota</taxon>
        <taxon>Viridiplantae</taxon>
        <taxon>Streptophyta</taxon>
        <taxon>Embryophyta</taxon>
        <taxon>Tracheophyta</taxon>
        <taxon>Spermatophyta</taxon>
        <taxon>Magnoliopsida</taxon>
        <taxon>eudicotyledons</taxon>
        <taxon>Gunneridae</taxon>
        <taxon>Pentapetalae</taxon>
        <taxon>rosids</taxon>
        <taxon>Vitales</taxon>
        <taxon>Vitaceae</taxon>
        <taxon>Viteae</taxon>
        <taxon>Vitis</taxon>
    </lineage>
</organism>
<dbReference type="AlphaFoldDB" id="A0A438DS01"/>
<evidence type="ECO:0000256" key="4">
    <source>
        <dbReference type="ARBA" id="ARBA00023453"/>
    </source>
</evidence>
<dbReference type="GO" id="GO:0032259">
    <property type="term" value="P:methylation"/>
    <property type="evidence" value="ECO:0007669"/>
    <property type="project" value="UniProtKB-KW"/>
</dbReference>
<evidence type="ECO:0000256" key="2">
    <source>
        <dbReference type="ARBA" id="ARBA00022679"/>
    </source>
</evidence>
<accession>A0A438DS01</accession>
<protein>
    <submittedName>
        <fullName evidence="5">Putative caffeoyl-CoA O-methyltransferase</fullName>
    </submittedName>
</protein>
<dbReference type="PANTHER" id="PTHR10509">
    <property type="entry name" value="O-METHYLTRANSFERASE-RELATED"/>
    <property type="match status" value="1"/>
</dbReference>
<dbReference type="Gene3D" id="3.40.50.150">
    <property type="entry name" value="Vaccinia Virus protein VP39"/>
    <property type="match status" value="2"/>
</dbReference>